<accession>A0AAF3FGY8</accession>
<keyword evidence="4 5" id="KW-0472">Membrane</keyword>
<dbReference type="CDD" id="cd18989">
    <property type="entry name" value="LGIC_ECD_cation"/>
    <property type="match status" value="1"/>
</dbReference>
<proteinExistence type="predicted"/>
<dbReference type="SUPFAM" id="SSF63712">
    <property type="entry name" value="Nicotinic receptor ligand binding domain-like"/>
    <property type="match status" value="1"/>
</dbReference>
<dbReference type="SUPFAM" id="SSF90112">
    <property type="entry name" value="Neurotransmitter-gated ion-channel transmembrane pore"/>
    <property type="match status" value="1"/>
</dbReference>
<evidence type="ECO:0000256" key="4">
    <source>
        <dbReference type="ARBA" id="ARBA00023136"/>
    </source>
</evidence>
<dbReference type="AlphaFoldDB" id="A0AAF3FGY8"/>
<evidence type="ECO:0000313" key="7">
    <source>
        <dbReference type="Proteomes" id="UP000887575"/>
    </source>
</evidence>
<sequence>MFFFFFLYVCVNGEFDYTEYGESAEYSNYLNQATAIRQEVFTTRNYDRYLVPIFGQIPSNYTMSQTERLNVHFMLYYCKLFNLDAESQIFSAEVELKTTWRDPRLVWNPSRFGGVAVIYISPDLLWIPDAQIGNAKVLDPVNGNTMPVAQLHSNGMVFMTTVFYVETSCQINANKFPFDKQNCTLSILSLGLDQKYISLGVEVDRGPKTLGGNGEWVIVDAIPMRYESVSLSANLEVTGFFILINRVPNFYVYVIALPCFILTMLSIVGMFWSPNIKKEQLTKLSIGLTSLVSMTVLLDMLARAIPKTQVFPLLAQVSLGQFGTNLAPNGSFCPSW</sequence>
<dbReference type="PANTHER" id="PTHR18945">
    <property type="entry name" value="NEUROTRANSMITTER GATED ION CHANNEL"/>
    <property type="match status" value="1"/>
</dbReference>
<evidence type="ECO:0000256" key="2">
    <source>
        <dbReference type="ARBA" id="ARBA00022692"/>
    </source>
</evidence>
<dbReference type="PRINTS" id="PR00252">
    <property type="entry name" value="NRIONCHANNEL"/>
</dbReference>
<feature type="domain" description="Neurotransmitter-gated ion-channel ligand-binding" evidence="6">
    <location>
        <begin position="64"/>
        <end position="205"/>
    </location>
</feature>
<protein>
    <recommendedName>
        <fullName evidence="6">Neurotransmitter-gated ion-channel ligand-binding domain-containing protein</fullName>
    </recommendedName>
</protein>
<keyword evidence="7" id="KW-1185">Reference proteome</keyword>
<dbReference type="GO" id="GO:0004888">
    <property type="term" value="F:transmembrane signaling receptor activity"/>
    <property type="evidence" value="ECO:0007669"/>
    <property type="project" value="InterPro"/>
</dbReference>
<dbReference type="InterPro" id="IPR036719">
    <property type="entry name" value="Neuro-gated_channel_TM_sf"/>
</dbReference>
<dbReference type="InterPro" id="IPR006201">
    <property type="entry name" value="Neur_channel"/>
</dbReference>
<reference evidence="8" key="1">
    <citation type="submission" date="2024-02" db="UniProtKB">
        <authorList>
            <consortium name="WormBaseParasite"/>
        </authorList>
    </citation>
    <scope>IDENTIFICATION</scope>
</reference>
<comment type="subcellular location">
    <subcellularLocation>
        <location evidence="1">Membrane</location>
        <topology evidence="1">Multi-pass membrane protein</topology>
    </subcellularLocation>
</comment>
<name>A0AAF3FGY8_9BILA</name>
<dbReference type="GO" id="GO:0016020">
    <property type="term" value="C:membrane"/>
    <property type="evidence" value="ECO:0007669"/>
    <property type="project" value="UniProtKB-SubCell"/>
</dbReference>
<feature type="transmembrane region" description="Helical" evidence="5">
    <location>
        <begin position="250"/>
        <end position="272"/>
    </location>
</feature>
<evidence type="ECO:0000259" key="6">
    <source>
        <dbReference type="Pfam" id="PF02931"/>
    </source>
</evidence>
<organism evidence="7 8">
    <name type="scientific">Mesorhabditis belari</name>
    <dbReference type="NCBI Taxonomy" id="2138241"/>
    <lineage>
        <taxon>Eukaryota</taxon>
        <taxon>Metazoa</taxon>
        <taxon>Ecdysozoa</taxon>
        <taxon>Nematoda</taxon>
        <taxon>Chromadorea</taxon>
        <taxon>Rhabditida</taxon>
        <taxon>Rhabditina</taxon>
        <taxon>Rhabditomorpha</taxon>
        <taxon>Rhabditoidea</taxon>
        <taxon>Rhabditidae</taxon>
        <taxon>Mesorhabditinae</taxon>
        <taxon>Mesorhabditis</taxon>
    </lineage>
</organism>
<evidence type="ECO:0000256" key="3">
    <source>
        <dbReference type="ARBA" id="ARBA00022989"/>
    </source>
</evidence>
<dbReference type="InterPro" id="IPR006202">
    <property type="entry name" value="Neur_chan_lig-bd"/>
</dbReference>
<dbReference type="InterPro" id="IPR036734">
    <property type="entry name" value="Neur_chan_lig-bd_sf"/>
</dbReference>
<dbReference type="GO" id="GO:0005230">
    <property type="term" value="F:extracellular ligand-gated monoatomic ion channel activity"/>
    <property type="evidence" value="ECO:0007669"/>
    <property type="project" value="InterPro"/>
</dbReference>
<evidence type="ECO:0000256" key="1">
    <source>
        <dbReference type="ARBA" id="ARBA00004141"/>
    </source>
</evidence>
<dbReference type="InterPro" id="IPR038050">
    <property type="entry name" value="Neuro_actylchol_rec"/>
</dbReference>
<evidence type="ECO:0000313" key="8">
    <source>
        <dbReference type="WBParaSite" id="MBELARI_LOCUS6348"/>
    </source>
</evidence>
<keyword evidence="2 5" id="KW-0812">Transmembrane</keyword>
<dbReference type="Gene3D" id="2.70.170.10">
    <property type="entry name" value="Neurotransmitter-gated ion-channel ligand-binding domain"/>
    <property type="match status" value="1"/>
</dbReference>
<dbReference type="WBParaSite" id="MBELARI_LOCUS6348">
    <property type="protein sequence ID" value="MBELARI_LOCUS6348"/>
    <property type="gene ID" value="MBELARI_LOCUS6348"/>
</dbReference>
<dbReference type="Proteomes" id="UP000887575">
    <property type="component" value="Unassembled WGS sequence"/>
</dbReference>
<keyword evidence="3 5" id="KW-1133">Transmembrane helix</keyword>
<dbReference type="Gene3D" id="1.20.58.390">
    <property type="entry name" value="Neurotransmitter-gated ion-channel transmembrane domain"/>
    <property type="match status" value="1"/>
</dbReference>
<feature type="transmembrane region" description="Helical" evidence="5">
    <location>
        <begin position="284"/>
        <end position="305"/>
    </location>
</feature>
<evidence type="ECO:0000256" key="5">
    <source>
        <dbReference type="SAM" id="Phobius"/>
    </source>
</evidence>
<dbReference type="Pfam" id="PF02931">
    <property type="entry name" value="Neur_chan_LBD"/>
    <property type="match status" value="1"/>
</dbReference>